<dbReference type="EMBL" id="CP092875">
    <property type="protein sequence ID" value="UYV76297.1"/>
    <property type="molecule type" value="Genomic_DNA"/>
</dbReference>
<evidence type="ECO:0000313" key="2">
    <source>
        <dbReference type="Proteomes" id="UP001235939"/>
    </source>
</evidence>
<keyword evidence="2" id="KW-1185">Reference proteome</keyword>
<dbReference type="Proteomes" id="UP001235939">
    <property type="component" value="Chromosome 13"/>
</dbReference>
<sequence length="146" mass="16109">MAASDMRYRRHVQPLLTWSTNAAHPISLDQEPLQGTISWAQLNPGFLTPCVAAPNMEYKRCSSCISGSGALTGYYQPGQLSPGFFSELVTAPPPPFSSGLGTGKGRVEMYNEVGDSKCFIHVLNELLIEFFLESHTHTHNTHTHKF</sequence>
<reference evidence="1 2" key="1">
    <citation type="submission" date="2022-01" db="EMBL/GenBank/DDBJ databases">
        <title>A chromosomal length assembly of Cordylochernes scorpioides.</title>
        <authorList>
            <person name="Zeh D."/>
            <person name="Zeh J."/>
        </authorList>
    </citation>
    <scope>NUCLEOTIDE SEQUENCE [LARGE SCALE GENOMIC DNA]</scope>
    <source>
        <strain evidence="1">IN4F17</strain>
        <tissue evidence="1">Whole Body</tissue>
    </source>
</reference>
<protein>
    <submittedName>
        <fullName evidence="1">Uncharacterized protein</fullName>
    </submittedName>
</protein>
<accession>A0ABY6L778</accession>
<evidence type="ECO:0000313" key="1">
    <source>
        <dbReference type="EMBL" id="UYV76297.1"/>
    </source>
</evidence>
<gene>
    <name evidence="1" type="ORF">LAZ67_13003294</name>
</gene>
<proteinExistence type="predicted"/>
<organism evidence="1 2">
    <name type="scientific">Cordylochernes scorpioides</name>
    <dbReference type="NCBI Taxonomy" id="51811"/>
    <lineage>
        <taxon>Eukaryota</taxon>
        <taxon>Metazoa</taxon>
        <taxon>Ecdysozoa</taxon>
        <taxon>Arthropoda</taxon>
        <taxon>Chelicerata</taxon>
        <taxon>Arachnida</taxon>
        <taxon>Pseudoscorpiones</taxon>
        <taxon>Cheliferoidea</taxon>
        <taxon>Chernetidae</taxon>
        <taxon>Cordylochernes</taxon>
    </lineage>
</organism>
<name>A0ABY6L778_9ARAC</name>